<evidence type="ECO:0000256" key="6">
    <source>
        <dbReference type="SAM" id="MobiDB-lite"/>
    </source>
</evidence>
<dbReference type="AlphaFoldDB" id="A0A2M9ZSS1"/>
<dbReference type="OrthoDB" id="9778740at2"/>
<dbReference type="Proteomes" id="UP000231990">
    <property type="component" value="Unassembled WGS sequence"/>
</dbReference>
<dbReference type="PRINTS" id="PR00370">
    <property type="entry name" value="FMOXYGENASE"/>
</dbReference>
<dbReference type="Pfam" id="PF00743">
    <property type="entry name" value="FMO-like"/>
    <property type="match status" value="1"/>
</dbReference>
<dbReference type="Proteomes" id="UP000231962">
    <property type="component" value="Unassembled WGS sequence"/>
</dbReference>
<dbReference type="Gene3D" id="3.50.50.60">
    <property type="entry name" value="FAD/NAD(P)-binding domain"/>
    <property type="match status" value="1"/>
</dbReference>
<evidence type="ECO:0000256" key="1">
    <source>
        <dbReference type="ARBA" id="ARBA00009183"/>
    </source>
</evidence>
<evidence type="ECO:0000313" key="7">
    <source>
        <dbReference type="EMBL" id="PJZ68765.1"/>
    </source>
</evidence>
<sequence>MAKKSQETAIKDKSDHYCIIGAGPAGLAMARSFLLKGVPFDVFEKHSDVGGIWDPKNQGSPIYKSAHFISSKTLSGYFDFPMPEEYPDYPSNQLILQYHKSFAKTYHLYDHVTFNMPIQNIVKEEKGWIVTLKNGEKIQYKGVVCATGITWDPNQPTLPGRFNGEQMHSVKYDDPSIFKGKKVLIIGAGNSGCDIACDAATTADNAFISVRRGYYFIPKHIFGVPADVFGEGSTWMPAWMSTPIFEFLLNKIVMGDLRKVGLPKPDHHILETHPIANDQLIHNLRHGNIQAKPDVTRLDGDFVEFKDGSREKVDLIVYATGYNWSIPYMDKSYFIWRGGRPDLYLSLFSRDHEDLYALGYMETDGGAYKMYDEMADLISSYVASKRNGSKSEKKFKQLIEKDHPVLNGGVKYLKIDRNAVYVNKHAYLGYLKKLRRNIGWSPLKPGMYESLKNSRKSSQQEKSNFSSEASPGMERQAQEVAG</sequence>
<evidence type="ECO:0000256" key="4">
    <source>
        <dbReference type="ARBA" id="ARBA00022857"/>
    </source>
</evidence>
<reference evidence="9 10" key="1">
    <citation type="submission" date="2017-07" db="EMBL/GenBank/DDBJ databases">
        <title>Leptospira spp. isolated from tropical soils.</title>
        <authorList>
            <person name="Thibeaux R."/>
            <person name="Iraola G."/>
            <person name="Ferres I."/>
            <person name="Bierque E."/>
            <person name="Girault D."/>
            <person name="Soupe-Gilbert M.-E."/>
            <person name="Picardeau M."/>
            <person name="Goarant C."/>
        </authorList>
    </citation>
    <scope>NUCLEOTIDE SEQUENCE [LARGE SCALE GENOMIC DNA]</scope>
    <source>
        <strain evidence="8 10">FH1-B-B1</strain>
        <strain evidence="7 9">FH1-B-C1</strain>
    </source>
</reference>
<evidence type="ECO:0000313" key="10">
    <source>
        <dbReference type="Proteomes" id="UP000231990"/>
    </source>
</evidence>
<dbReference type="PANTHER" id="PTHR23023">
    <property type="entry name" value="DIMETHYLANILINE MONOOXYGENASE"/>
    <property type="match status" value="1"/>
</dbReference>
<comment type="caution">
    <text evidence="8">The sequence shown here is derived from an EMBL/GenBank/DDBJ whole genome shotgun (WGS) entry which is preliminary data.</text>
</comment>
<evidence type="ECO:0000256" key="2">
    <source>
        <dbReference type="ARBA" id="ARBA00022630"/>
    </source>
</evidence>
<accession>A0A2M9ZSS1</accession>
<evidence type="ECO:0000313" key="8">
    <source>
        <dbReference type="EMBL" id="PJZ75120.1"/>
    </source>
</evidence>
<evidence type="ECO:0000256" key="3">
    <source>
        <dbReference type="ARBA" id="ARBA00022827"/>
    </source>
</evidence>
<dbReference type="SUPFAM" id="SSF51905">
    <property type="entry name" value="FAD/NAD(P)-binding domain"/>
    <property type="match status" value="2"/>
</dbReference>
<dbReference type="InterPro" id="IPR020946">
    <property type="entry name" value="Flavin_mOase-like"/>
</dbReference>
<dbReference type="InterPro" id="IPR036188">
    <property type="entry name" value="FAD/NAD-bd_sf"/>
</dbReference>
<protein>
    <submittedName>
        <fullName evidence="8">F420H(2):quinone oxidoreductase</fullName>
    </submittedName>
</protein>
<feature type="compositionally biased region" description="Polar residues" evidence="6">
    <location>
        <begin position="456"/>
        <end position="469"/>
    </location>
</feature>
<organism evidence="8 10">
    <name type="scientific">Leptospira perolatii</name>
    <dbReference type="NCBI Taxonomy" id="2023191"/>
    <lineage>
        <taxon>Bacteria</taxon>
        <taxon>Pseudomonadati</taxon>
        <taxon>Spirochaetota</taxon>
        <taxon>Spirochaetia</taxon>
        <taxon>Leptospirales</taxon>
        <taxon>Leptospiraceae</taxon>
        <taxon>Leptospira</taxon>
    </lineage>
</organism>
<evidence type="ECO:0000313" key="9">
    <source>
        <dbReference type="Proteomes" id="UP000231962"/>
    </source>
</evidence>
<feature type="region of interest" description="Disordered" evidence="6">
    <location>
        <begin position="449"/>
        <end position="482"/>
    </location>
</feature>
<dbReference type="EMBL" id="NPDY01000016">
    <property type="protein sequence ID" value="PJZ68765.1"/>
    <property type="molecule type" value="Genomic_DNA"/>
</dbReference>
<comment type="similarity">
    <text evidence="1">Belongs to the FMO family.</text>
</comment>
<name>A0A2M9ZSS1_9LEPT</name>
<dbReference type="GO" id="GO:0004499">
    <property type="term" value="F:N,N-dimethylaniline monooxygenase activity"/>
    <property type="evidence" value="ECO:0007669"/>
    <property type="project" value="InterPro"/>
</dbReference>
<keyword evidence="2" id="KW-0285">Flavoprotein</keyword>
<keyword evidence="9" id="KW-1185">Reference proteome</keyword>
<proteinExistence type="inferred from homology"/>
<dbReference type="EMBL" id="NPDZ01000001">
    <property type="protein sequence ID" value="PJZ75120.1"/>
    <property type="molecule type" value="Genomic_DNA"/>
</dbReference>
<evidence type="ECO:0000256" key="5">
    <source>
        <dbReference type="ARBA" id="ARBA00023002"/>
    </source>
</evidence>
<dbReference type="GO" id="GO:0050660">
    <property type="term" value="F:flavin adenine dinucleotide binding"/>
    <property type="evidence" value="ECO:0007669"/>
    <property type="project" value="InterPro"/>
</dbReference>
<gene>
    <name evidence="7" type="ORF">CH360_14545</name>
    <name evidence="8" type="ORF">CH373_03665</name>
</gene>
<dbReference type="PIRSF" id="PIRSF000332">
    <property type="entry name" value="FMO"/>
    <property type="match status" value="1"/>
</dbReference>
<dbReference type="InterPro" id="IPR050346">
    <property type="entry name" value="FMO-like"/>
</dbReference>
<keyword evidence="3" id="KW-0274">FAD</keyword>
<dbReference type="RefSeq" id="WP_100714780.1">
    <property type="nucleotide sequence ID" value="NZ_NPDY01000016.1"/>
</dbReference>
<dbReference type="GO" id="GO:0050661">
    <property type="term" value="F:NADP binding"/>
    <property type="evidence" value="ECO:0007669"/>
    <property type="project" value="InterPro"/>
</dbReference>
<keyword evidence="5" id="KW-0560">Oxidoreductase</keyword>
<dbReference type="InterPro" id="IPR000960">
    <property type="entry name" value="Flavin_mOase"/>
</dbReference>
<keyword evidence="4" id="KW-0521">NADP</keyword>